<dbReference type="Pfam" id="PF00534">
    <property type="entry name" value="Glycos_transf_1"/>
    <property type="match status" value="1"/>
</dbReference>
<dbReference type="PANTHER" id="PTHR46401:SF9">
    <property type="entry name" value="MANNOSYLTRANSFERASE A"/>
    <property type="match status" value="1"/>
</dbReference>
<dbReference type="GO" id="GO:0016757">
    <property type="term" value="F:glycosyltransferase activity"/>
    <property type="evidence" value="ECO:0007669"/>
    <property type="project" value="InterPro"/>
</dbReference>
<keyword evidence="3" id="KW-1185">Reference proteome</keyword>
<reference evidence="2" key="1">
    <citation type="submission" date="2020-08" db="EMBL/GenBank/DDBJ databases">
        <title>Ramlibacter sp. USB13 16S ribosomal RNA gene genome sequencing and assembly.</title>
        <authorList>
            <person name="Kang M."/>
        </authorList>
    </citation>
    <scope>NUCLEOTIDE SEQUENCE</scope>
    <source>
        <strain evidence="2">USB13</strain>
    </source>
</reference>
<comment type="caution">
    <text evidence="2">The sequence shown here is derived from an EMBL/GenBank/DDBJ whole genome shotgun (WGS) entry which is preliminary data.</text>
</comment>
<proteinExistence type="predicted"/>
<evidence type="ECO:0000259" key="1">
    <source>
        <dbReference type="Pfam" id="PF00534"/>
    </source>
</evidence>
<sequence>MDGALLIDVTRLVGRAVHGRQATGVDRVCAAYVEHFGSRAQAVLQWGEWRRIASYRTSQQLFDVLLARPADAPARLRKVVARGCVPPWPRQDGRNRLSLNIGHQGLDRPGLVRWMRRTAQRPLFFAHDLIPITHPEYCRPGEQALHAARMHNLLDGATGVVANSAATLASMRQFAERAGTRLPPAIAAPIAGAQLAGEAATSPLARPYFVVLGTIEPRKNHQLLLHAWRELVQRMGSAAPQLVVIGQRGWECENAEDLLERCEALRGHVLEVGSCSDTELARYLRHARALLFPSFAEGYGLPLVEALALGTPVIASDLAVFREVAGAIPEYLHPLDGPGWVQAVRDYSDDTTPRRAAQCGRLAGFRAPTWRDHFEQVEAFMEALQ</sequence>
<gene>
    <name evidence="2" type="ORF">H8N03_21935</name>
</gene>
<dbReference type="PANTHER" id="PTHR46401">
    <property type="entry name" value="GLYCOSYLTRANSFERASE WBBK-RELATED"/>
    <property type="match status" value="1"/>
</dbReference>
<feature type="domain" description="Glycosyl transferase family 1" evidence="1">
    <location>
        <begin position="204"/>
        <end position="325"/>
    </location>
</feature>
<dbReference type="RefSeq" id="WP_187078363.1">
    <property type="nucleotide sequence ID" value="NZ_JACORT010000011.1"/>
</dbReference>
<dbReference type="EMBL" id="JACORT010000011">
    <property type="protein sequence ID" value="MBC5785617.1"/>
    <property type="molecule type" value="Genomic_DNA"/>
</dbReference>
<organism evidence="2 3">
    <name type="scientific">Ramlibacter cellulosilyticus</name>
    <dbReference type="NCBI Taxonomy" id="2764187"/>
    <lineage>
        <taxon>Bacteria</taxon>
        <taxon>Pseudomonadati</taxon>
        <taxon>Pseudomonadota</taxon>
        <taxon>Betaproteobacteria</taxon>
        <taxon>Burkholderiales</taxon>
        <taxon>Comamonadaceae</taxon>
        <taxon>Ramlibacter</taxon>
    </lineage>
</organism>
<dbReference type="Gene3D" id="3.40.50.2000">
    <property type="entry name" value="Glycogen Phosphorylase B"/>
    <property type="match status" value="1"/>
</dbReference>
<name>A0A923MXP7_9BURK</name>
<protein>
    <submittedName>
        <fullName evidence="2">Glycosyltransferase family 4 protein</fullName>
    </submittedName>
</protein>
<accession>A0A923MXP7</accession>
<dbReference type="Proteomes" id="UP000608513">
    <property type="component" value="Unassembled WGS sequence"/>
</dbReference>
<evidence type="ECO:0000313" key="3">
    <source>
        <dbReference type="Proteomes" id="UP000608513"/>
    </source>
</evidence>
<dbReference type="CDD" id="cd03809">
    <property type="entry name" value="GT4_MtfB-like"/>
    <property type="match status" value="1"/>
</dbReference>
<evidence type="ECO:0000313" key="2">
    <source>
        <dbReference type="EMBL" id="MBC5785617.1"/>
    </source>
</evidence>
<dbReference type="InterPro" id="IPR001296">
    <property type="entry name" value="Glyco_trans_1"/>
</dbReference>
<dbReference type="AlphaFoldDB" id="A0A923MXP7"/>
<dbReference type="SUPFAM" id="SSF53756">
    <property type="entry name" value="UDP-Glycosyltransferase/glycogen phosphorylase"/>
    <property type="match status" value="1"/>
</dbReference>